<protein>
    <recommendedName>
        <fullName evidence="3">DUF4817 domain-containing protein</fullName>
    </recommendedName>
</protein>
<sequence>STVKKTVRRFEETGSVKYRPRSGKLKSATHFDKSLDVMQLFAENPNSSIR</sequence>
<gene>
    <name evidence="1" type="ORF">EAI_01481</name>
</gene>
<evidence type="ECO:0000313" key="2">
    <source>
        <dbReference type="Proteomes" id="UP000008237"/>
    </source>
</evidence>
<organism evidence="2">
    <name type="scientific">Harpegnathos saltator</name>
    <name type="common">Jerdon's jumping ant</name>
    <dbReference type="NCBI Taxonomy" id="610380"/>
    <lineage>
        <taxon>Eukaryota</taxon>
        <taxon>Metazoa</taxon>
        <taxon>Ecdysozoa</taxon>
        <taxon>Arthropoda</taxon>
        <taxon>Hexapoda</taxon>
        <taxon>Insecta</taxon>
        <taxon>Pterygota</taxon>
        <taxon>Neoptera</taxon>
        <taxon>Endopterygota</taxon>
        <taxon>Hymenoptera</taxon>
        <taxon>Apocrita</taxon>
        <taxon>Aculeata</taxon>
        <taxon>Formicoidea</taxon>
        <taxon>Formicidae</taxon>
        <taxon>Ponerinae</taxon>
        <taxon>Ponerini</taxon>
        <taxon>Harpegnathos</taxon>
    </lineage>
</organism>
<dbReference type="AlphaFoldDB" id="E2BUD5"/>
<evidence type="ECO:0008006" key="3">
    <source>
        <dbReference type="Google" id="ProtNLM"/>
    </source>
</evidence>
<dbReference type="Proteomes" id="UP000008237">
    <property type="component" value="Unassembled WGS sequence"/>
</dbReference>
<keyword evidence="2" id="KW-1185">Reference proteome</keyword>
<dbReference type="InParanoid" id="E2BUD5"/>
<evidence type="ECO:0000313" key="1">
    <source>
        <dbReference type="EMBL" id="EFN80695.1"/>
    </source>
</evidence>
<name>E2BUD5_HARSA</name>
<dbReference type="EMBL" id="GL450638">
    <property type="protein sequence ID" value="EFN80695.1"/>
    <property type="molecule type" value="Genomic_DNA"/>
</dbReference>
<proteinExistence type="predicted"/>
<feature type="non-terminal residue" evidence="1">
    <location>
        <position position="50"/>
    </location>
</feature>
<feature type="non-terminal residue" evidence="1">
    <location>
        <position position="1"/>
    </location>
</feature>
<accession>E2BUD5</accession>
<reference evidence="1 2" key="1">
    <citation type="journal article" date="2010" name="Science">
        <title>Genomic comparison of the ants Camponotus floridanus and Harpegnathos saltator.</title>
        <authorList>
            <person name="Bonasio R."/>
            <person name="Zhang G."/>
            <person name="Ye C."/>
            <person name="Mutti N.S."/>
            <person name="Fang X."/>
            <person name="Qin N."/>
            <person name="Donahue G."/>
            <person name="Yang P."/>
            <person name="Li Q."/>
            <person name="Li C."/>
            <person name="Zhang P."/>
            <person name="Huang Z."/>
            <person name="Berger S.L."/>
            <person name="Reinberg D."/>
            <person name="Wang J."/>
            <person name="Liebig J."/>
        </authorList>
    </citation>
    <scope>NUCLEOTIDE SEQUENCE [LARGE SCALE GENOMIC DNA]</scope>
    <source>
        <strain evidence="1 2">R22 G/1</strain>
    </source>
</reference>